<proteinExistence type="predicted"/>
<comment type="caution">
    <text evidence="2">The sequence shown here is derived from an EMBL/GenBank/DDBJ whole genome shotgun (WGS) entry which is preliminary data.</text>
</comment>
<dbReference type="NCBIfam" id="TIGR02001">
    <property type="entry name" value="gcw_chp"/>
    <property type="match status" value="1"/>
</dbReference>
<reference evidence="2 3" key="1">
    <citation type="submission" date="2016-08" db="EMBL/GenBank/DDBJ databases">
        <authorList>
            <person name="Seilhamer J.J."/>
        </authorList>
    </citation>
    <scope>NUCLEOTIDE SEQUENCE [LARGE SCALE GENOMIC DNA]</scope>
    <source>
        <strain evidence="2 3">CFBP4641</strain>
    </source>
</reference>
<evidence type="ECO:0008006" key="4">
    <source>
        <dbReference type="Google" id="ProtNLM"/>
    </source>
</evidence>
<protein>
    <recommendedName>
        <fullName evidence="4">Choline dehydrogenase</fullName>
    </recommendedName>
</protein>
<sequence>MRAMRSAALLLALGVAAPVWAGTASANLAATSNYVSRGFEQSWGRPVLQGGLDVAADSGWYAGTWASGVSPYFIEGGHVEWDVYAGYAVSRGDWGWRAGVYHYAYPGARMSASGTRYDYGEAIVAGHWRTLELSYASTWTRDYFGYNSATLGVGQGRHSRGSGYLALDATLPLASDWQASVHAGHQHVRNFADYGWTDARFGVSRTWRGTEFGLSYARAWNSAGVYRRYTTGVADGEGRVHVSNPIDGAWSFTIKRSFSL</sequence>
<dbReference type="EMBL" id="MDEK01000020">
    <property type="protein sequence ID" value="PPU80378.1"/>
    <property type="molecule type" value="Genomic_DNA"/>
</dbReference>
<evidence type="ECO:0000256" key="1">
    <source>
        <dbReference type="SAM" id="SignalP"/>
    </source>
</evidence>
<accession>A0A2P5YZK2</accession>
<keyword evidence="1" id="KW-0732">Signal</keyword>
<gene>
    <name evidence="2" type="ORF">XsacCFBP4641_18210</name>
</gene>
<dbReference type="OrthoDB" id="9793561at2"/>
<evidence type="ECO:0000313" key="2">
    <source>
        <dbReference type="EMBL" id="PPU80378.1"/>
    </source>
</evidence>
<name>A0A2P5YZK2_9XANT</name>
<feature type="chain" id="PRO_5015184492" description="Choline dehydrogenase" evidence="1">
    <location>
        <begin position="22"/>
        <end position="260"/>
    </location>
</feature>
<organism evidence="2 3">
    <name type="scientific">Xanthomonas sacchari</name>
    <dbReference type="NCBI Taxonomy" id="56458"/>
    <lineage>
        <taxon>Bacteria</taxon>
        <taxon>Pseudomonadati</taxon>
        <taxon>Pseudomonadota</taxon>
        <taxon>Gammaproteobacteria</taxon>
        <taxon>Lysobacterales</taxon>
        <taxon>Lysobacteraceae</taxon>
        <taxon>Xanthomonas</taxon>
    </lineage>
</organism>
<evidence type="ECO:0000313" key="3">
    <source>
        <dbReference type="Proteomes" id="UP000247346"/>
    </source>
</evidence>
<feature type="signal peptide" evidence="1">
    <location>
        <begin position="1"/>
        <end position="21"/>
    </location>
</feature>
<dbReference type="Pfam" id="PF09694">
    <property type="entry name" value="Gcw_chp"/>
    <property type="match status" value="1"/>
</dbReference>
<dbReference type="Proteomes" id="UP000247346">
    <property type="component" value="Unassembled WGS sequence"/>
</dbReference>
<dbReference type="STRING" id="56458.SB85_08955"/>
<dbReference type="AlphaFoldDB" id="A0A2P5YZK2"/>
<dbReference type="InterPro" id="IPR010239">
    <property type="entry name" value="CHP02001"/>
</dbReference>